<sequence>MLSFSYKILFYHNSPENLKVQLIRNDSRNSTATITMSLWPLQVLAFPRAYLLIGLLSTVALAC</sequence>
<evidence type="ECO:0000313" key="1">
    <source>
        <dbReference type="EMBL" id="RNA08023.1"/>
    </source>
</evidence>
<gene>
    <name evidence="1" type="ORF">BpHYR1_045546</name>
</gene>
<dbReference type="Proteomes" id="UP000276133">
    <property type="component" value="Unassembled WGS sequence"/>
</dbReference>
<organism evidence="1 2">
    <name type="scientific">Brachionus plicatilis</name>
    <name type="common">Marine rotifer</name>
    <name type="synonym">Brachionus muelleri</name>
    <dbReference type="NCBI Taxonomy" id="10195"/>
    <lineage>
        <taxon>Eukaryota</taxon>
        <taxon>Metazoa</taxon>
        <taxon>Spiralia</taxon>
        <taxon>Gnathifera</taxon>
        <taxon>Rotifera</taxon>
        <taxon>Eurotatoria</taxon>
        <taxon>Monogononta</taxon>
        <taxon>Pseudotrocha</taxon>
        <taxon>Ploima</taxon>
        <taxon>Brachionidae</taxon>
        <taxon>Brachionus</taxon>
    </lineage>
</organism>
<dbReference type="AlphaFoldDB" id="A0A3M7Q9J9"/>
<dbReference type="EMBL" id="REGN01006872">
    <property type="protein sequence ID" value="RNA08023.1"/>
    <property type="molecule type" value="Genomic_DNA"/>
</dbReference>
<accession>A0A3M7Q9J9</accession>
<comment type="caution">
    <text evidence="1">The sequence shown here is derived from an EMBL/GenBank/DDBJ whole genome shotgun (WGS) entry which is preliminary data.</text>
</comment>
<keyword evidence="2" id="KW-1185">Reference proteome</keyword>
<reference evidence="1 2" key="1">
    <citation type="journal article" date="2018" name="Sci. Rep.">
        <title>Genomic signatures of local adaptation to the degree of environmental predictability in rotifers.</title>
        <authorList>
            <person name="Franch-Gras L."/>
            <person name="Hahn C."/>
            <person name="Garcia-Roger E.M."/>
            <person name="Carmona M.J."/>
            <person name="Serra M."/>
            <person name="Gomez A."/>
        </authorList>
    </citation>
    <scope>NUCLEOTIDE SEQUENCE [LARGE SCALE GENOMIC DNA]</scope>
    <source>
        <strain evidence="1">HYR1</strain>
    </source>
</reference>
<name>A0A3M7Q9J9_BRAPC</name>
<evidence type="ECO:0000313" key="2">
    <source>
        <dbReference type="Proteomes" id="UP000276133"/>
    </source>
</evidence>
<protein>
    <submittedName>
        <fullName evidence="1">Uncharacterized protein</fullName>
    </submittedName>
</protein>
<proteinExistence type="predicted"/>